<dbReference type="InParanoid" id="A0A2H3D461"/>
<reference evidence="3" key="1">
    <citation type="journal article" date="2017" name="Nat. Ecol. Evol.">
        <title>Genome expansion and lineage-specific genetic innovations in the forest pathogenic fungi Armillaria.</title>
        <authorList>
            <person name="Sipos G."/>
            <person name="Prasanna A.N."/>
            <person name="Walter M.C."/>
            <person name="O'Connor E."/>
            <person name="Balint B."/>
            <person name="Krizsan K."/>
            <person name="Kiss B."/>
            <person name="Hess J."/>
            <person name="Varga T."/>
            <person name="Slot J."/>
            <person name="Riley R."/>
            <person name="Boka B."/>
            <person name="Rigling D."/>
            <person name="Barry K."/>
            <person name="Lee J."/>
            <person name="Mihaltcheva S."/>
            <person name="LaButti K."/>
            <person name="Lipzen A."/>
            <person name="Waldron R."/>
            <person name="Moloney N.M."/>
            <person name="Sperisen C."/>
            <person name="Kredics L."/>
            <person name="Vagvoelgyi C."/>
            <person name="Patrignani A."/>
            <person name="Fitzpatrick D."/>
            <person name="Nagy I."/>
            <person name="Doyle S."/>
            <person name="Anderson J.B."/>
            <person name="Grigoriev I.V."/>
            <person name="Gueldener U."/>
            <person name="Muensterkoetter M."/>
            <person name="Nagy L.G."/>
        </authorList>
    </citation>
    <scope>NUCLEOTIDE SEQUENCE [LARGE SCALE GENOMIC DNA]</scope>
    <source>
        <strain evidence="3">Ar21-2</strain>
    </source>
</reference>
<organism evidence="2 3">
    <name type="scientific">Armillaria gallica</name>
    <name type="common">Bulbous honey fungus</name>
    <name type="synonym">Armillaria bulbosa</name>
    <dbReference type="NCBI Taxonomy" id="47427"/>
    <lineage>
        <taxon>Eukaryota</taxon>
        <taxon>Fungi</taxon>
        <taxon>Dikarya</taxon>
        <taxon>Basidiomycota</taxon>
        <taxon>Agaricomycotina</taxon>
        <taxon>Agaricomycetes</taxon>
        <taxon>Agaricomycetidae</taxon>
        <taxon>Agaricales</taxon>
        <taxon>Marasmiineae</taxon>
        <taxon>Physalacriaceae</taxon>
        <taxon>Armillaria</taxon>
    </lineage>
</organism>
<feature type="region of interest" description="Disordered" evidence="1">
    <location>
        <begin position="48"/>
        <end position="91"/>
    </location>
</feature>
<dbReference type="EMBL" id="KZ293719">
    <property type="protein sequence ID" value="PBK82286.1"/>
    <property type="molecule type" value="Genomic_DNA"/>
</dbReference>
<gene>
    <name evidence="2" type="ORF">ARMGADRAFT_1171021</name>
</gene>
<protein>
    <submittedName>
        <fullName evidence="2">Uncharacterized protein</fullName>
    </submittedName>
</protein>
<accession>A0A2H3D461</accession>
<dbReference type="OrthoDB" id="3097516at2759"/>
<keyword evidence="3" id="KW-1185">Reference proteome</keyword>
<name>A0A2H3D461_ARMGA</name>
<evidence type="ECO:0000313" key="3">
    <source>
        <dbReference type="Proteomes" id="UP000217790"/>
    </source>
</evidence>
<dbReference type="AlphaFoldDB" id="A0A2H3D461"/>
<dbReference type="Proteomes" id="UP000217790">
    <property type="component" value="Unassembled WGS sequence"/>
</dbReference>
<dbReference type="OMA" id="FATHSIV"/>
<feature type="compositionally biased region" description="Low complexity" evidence="1">
    <location>
        <begin position="78"/>
        <end position="91"/>
    </location>
</feature>
<evidence type="ECO:0000313" key="2">
    <source>
        <dbReference type="EMBL" id="PBK82286.1"/>
    </source>
</evidence>
<sequence>MHFSYEDFQHDGGLLRFATHSIVPLCFDYVSARGLADCDSRCASYAKQTNTSSGSSVPGGGKPVDPPKGTARAEDKLSSAGSANDGGSSKS</sequence>
<proteinExistence type="predicted"/>
<evidence type="ECO:0000256" key="1">
    <source>
        <dbReference type="SAM" id="MobiDB-lite"/>
    </source>
</evidence>